<name>A0ABQ9Y2S9_9EUKA</name>
<feature type="compositionally biased region" description="Polar residues" evidence="1">
    <location>
        <begin position="778"/>
        <end position="788"/>
    </location>
</feature>
<feature type="compositionally biased region" description="Low complexity" evidence="1">
    <location>
        <begin position="1282"/>
        <end position="1302"/>
    </location>
</feature>
<feature type="region of interest" description="Disordered" evidence="1">
    <location>
        <begin position="1913"/>
        <end position="1952"/>
    </location>
</feature>
<feature type="compositionally biased region" description="Pro residues" evidence="1">
    <location>
        <begin position="272"/>
        <end position="282"/>
    </location>
</feature>
<feature type="compositionally biased region" description="Low complexity" evidence="1">
    <location>
        <begin position="1208"/>
        <end position="1219"/>
    </location>
</feature>
<feature type="compositionally biased region" description="Basic and acidic residues" evidence="1">
    <location>
        <begin position="2387"/>
        <end position="2397"/>
    </location>
</feature>
<protein>
    <recommendedName>
        <fullName evidence="4">Chorein N-terminal domain-containing protein</fullName>
    </recommendedName>
</protein>
<feature type="region of interest" description="Disordered" evidence="1">
    <location>
        <begin position="869"/>
        <end position="899"/>
    </location>
</feature>
<evidence type="ECO:0000313" key="2">
    <source>
        <dbReference type="EMBL" id="KAK2958025.1"/>
    </source>
</evidence>
<gene>
    <name evidence="2" type="ORF">BLNAU_6951</name>
</gene>
<feature type="compositionally biased region" description="Acidic residues" evidence="1">
    <location>
        <begin position="2425"/>
        <end position="2435"/>
    </location>
</feature>
<sequence length="2435" mass="270788">MISTFIGRYIQPYLKDYNPDKMKISLMTGEIDMREVELNTAFLHSTVPMPFLLEKVQCNRITGKIPISLRSKDNARIEIDQVVVNIALEEPPKNLNPEDMLSPEAYKRYLKMKKSADEALAKKIHEEEKKKLKEEKKQKKSSSSKLKHSEVEKEDETSGLPSFVEKLIQHATVVINDLHVFIRGAPKRASPTSNTYRASCLVCDVEGLVFTTRDEKGNLLSREDWRHQMRGRKFKELRKELIVESISASIVTLANASRKFEDPQSKPTRRFAPPPPPPPPSVAQPVESSPRMSAENWLDSRPKLVQTHRSIPLIKPFKSSIVCILALASKKQRKETDDVDTVVVTDADQETDDFLVKTHQFQKMTKRIERWSGFTSIGLKMTFSTIDIPLTLIAAKTLVTFMSDVIHHFQTRDIKSPSPTEQPADAPMTESMIGSVTPPNQQPENATVIDFLSKQRQVYTSISTPSSLFLLSVGIFATARQANVFYTPISLLKHFASKEKRNLANNVREGQKDCFKDIQSGPSPPPVLTSTHPLFSVLPNPFNSSLSNTYIALGHRGVVASCPSQLFEQSSLKREDLPNQLDSSLVDSSFTQNPAHSLHPSLTQLDPSLKLGFHRVFPHQHPTFSSSPLSLYSRNARIWDQLKQSPPNQTAIAQIPLQQRAGSPSFTLYRVHPLINLRTRSTFSFNLELHRLALTSKRESSRAFTPHTLFTQVFSHTGDGREAPVAPLPPHPPHPTQSTPPKDPSLGITTPPRESAVEPTTPPSRSDQSSFPFAGAETTVSATNSPKLSSLGPPSVNVPSNDANKPNRHFWRKDLDESGSISLVIDGRVAPLHVSANIGLIGDTLRFVWECVRLNKELMSLMDTYLLTPDDEKTDSQNKSQSTSPENSPKSTNSGTSNRHGSFIMQIMSILLSELVGTKVTKEKPGQFKLPPKAPSLSLFPVLSQSFHSIMFAFSSGSVFLPLISCFAHRSPFFLNSPTNPLFARTAPFFFFHISGMRLEWTRDPRLKKSLHAQIETFPDEDIMSEDENFSNTPDGSGEVDTNDLGRSSSFTGNLPSNEQTRSPPFPTRSTSFSLSSRKAYSTTASSNTQTPSEEPQSGTSDDLVATLIGEVKQLQLKMWLSEVGEWTSICSDAEMGLKCLISSTSNILSTLAGEMKRKQTVSSQGPTQDLFIPTFGTPLLTPPMSATLSPHPNSLRTHRHSRGSIHNLPNSPSSKPNSVWFQQNDDALVKMYVFLSVKKLNLSIPRSTTFLIGLVADDWTEANRVVLDQLKAMRKQRRQNTSHPSSSPNLTPSTTNTNTSTLLKPEPVVLTPIGETGRSTTPVPEQTEGTVSDVESVISNPPVSLSRLFSMNLLLSMEHLNCSITAESDWVNHLSSIFAPSTRFLSSRVSTEFWRKYPSALFAYNIPDIQDGFQASTLFAIRLISQLIVDEPSTLMNAIKQRQATGMTHLGESTVFQSSQMIVSDVDRKNADCVVFEIGVKGFVVDCSVFPLTQRTMEDGRTMTSFILNGKVKQVKGIGRRSADCGTVLTMLIGEEDEEVDIMRRAQEQHPNTQDTVTSQDQLSIQSSHASYTTNQSSGRSAPILFKISLPIVKDTTRSENLEGLLKGYWREGQAGLESDFNRTRDRIAGLKRTSPVSSEKSCENQPKPENETEKNDLAVSEPISTRVVVNCSNFVMEFTDQMEPLVSAILVVLSGKKQPAQPSEKVIVSNETTVDIIMKVGNLRLTQLPSYEQFFSQKMHVSMIPASILVSVDPLNSTFISLDGSVEILIEDELDNRLGISPAMPKTLLHIQFAIPTGFSANTLQEKHLYSMLPFSDFRVTMTPQSLPVLSTQPILAVKSTPERRSVDTNTQIKLKSSEPTRIRSHSATTSILLHYSSYKPSASNQTTGESLSKLRQSMIFTSFSNPIASVQNETPSPLPTHSPLPTPSPKREIVSVSKPVPPAPQPEQSVLSSPDMIEAFIQHQISRLAPAKSIPAFNHFPLSLFHKSTPTRALSTNVMCLDAVASFFLSVLIDGIVWVFGVPASFMIHPTDHTLASMKRILHEMARGKKQGENETKGYESLRTAMMLPVAPVLQPQQTPILSIGHSASSVSELSTPHGFTGAFSNHPQQMKVGGQIEPTVLFQSTLLRQSHSQSLSPSPALGISPTTHTVNPTLTQSYTSYNSSHIRMSPPPLDQSRTDIALRWNLARRRRLGVEEVDSLTQSGSKTIEMTYSDLDALADTNVNTIRVKRDDYLALKEKVEALRAESLVLQSQVQRGWSETDGYQLKMKAKGTRTLFERACVYSGVSKSMDEGRVREKKAAVEKEKRMVEMIVQKEKEVEKKEKEERKKNEKAERKRLKEEKKREDERKKELKRQLKESEKQKKEEQKKTDQNSPSNDAQNTGRHEKTDEGKIGDQLGPLRAENESDQKLSEESSANGRDQEEEGGEEDEL</sequence>
<feature type="region of interest" description="Disordered" evidence="1">
    <location>
        <begin position="1188"/>
        <end position="1219"/>
    </location>
</feature>
<feature type="compositionally biased region" description="Basic and acidic residues" evidence="1">
    <location>
        <begin position="2406"/>
        <end position="2416"/>
    </location>
</feature>
<feature type="compositionally biased region" description="Polar residues" evidence="1">
    <location>
        <begin position="2376"/>
        <end position="2386"/>
    </location>
</feature>
<feature type="region of interest" description="Disordered" evidence="1">
    <location>
        <begin position="1550"/>
        <end position="1579"/>
    </location>
</feature>
<dbReference type="Proteomes" id="UP001281761">
    <property type="component" value="Unassembled WGS sequence"/>
</dbReference>
<feature type="region of interest" description="Disordered" evidence="1">
    <location>
        <begin position="129"/>
        <end position="155"/>
    </location>
</feature>
<feature type="compositionally biased region" description="Basic and acidic residues" evidence="1">
    <location>
        <begin position="1642"/>
        <end position="1658"/>
    </location>
</feature>
<feature type="region of interest" description="Disordered" evidence="1">
    <location>
        <begin position="414"/>
        <end position="442"/>
    </location>
</feature>
<feature type="region of interest" description="Disordered" evidence="1">
    <location>
        <begin position="1275"/>
        <end position="1302"/>
    </location>
</feature>
<feature type="compositionally biased region" description="Polar residues" evidence="1">
    <location>
        <begin position="1045"/>
        <end position="1060"/>
    </location>
</feature>
<proteinExistence type="predicted"/>
<comment type="caution">
    <text evidence="2">The sequence shown here is derived from an EMBL/GenBank/DDBJ whole genome shotgun (WGS) entry which is preliminary data.</text>
</comment>
<dbReference type="PANTHER" id="PTHR24216">
    <property type="entry name" value="PAXILLIN-RELATED"/>
    <property type="match status" value="1"/>
</dbReference>
<keyword evidence="3" id="KW-1185">Reference proteome</keyword>
<feature type="compositionally biased region" description="Polar residues" evidence="1">
    <location>
        <begin position="432"/>
        <end position="442"/>
    </location>
</feature>
<organism evidence="2 3">
    <name type="scientific">Blattamonas nauphoetae</name>
    <dbReference type="NCBI Taxonomy" id="2049346"/>
    <lineage>
        <taxon>Eukaryota</taxon>
        <taxon>Metamonada</taxon>
        <taxon>Preaxostyla</taxon>
        <taxon>Oxymonadida</taxon>
        <taxon>Blattamonas</taxon>
    </lineage>
</organism>
<dbReference type="EMBL" id="JARBJD010000041">
    <property type="protein sequence ID" value="KAK2958025.1"/>
    <property type="molecule type" value="Genomic_DNA"/>
</dbReference>
<feature type="compositionally biased region" description="Pro residues" evidence="1">
    <location>
        <begin position="726"/>
        <end position="735"/>
    </location>
</feature>
<evidence type="ECO:0000256" key="1">
    <source>
        <dbReference type="SAM" id="MobiDB-lite"/>
    </source>
</evidence>
<feature type="compositionally biased region" description="Polar residues" evidence="1">
    <location>
        <begin position="877"/>
        <end position="899"/>
    </location>
</feature>
<feature type="region of interest" description="Disordered" evidence="1">
    <location>
        <begin position="257"/>
        <end position="295"/>
    </location>
</feature>
<accession>A0ABQ9Y2S9</accession>
<feature type="region of interest" description="Disordered" evidence="1">
    <location>
        <begin position="718"/>
        <end position="810"/>
    </location>
</feature>
<feature type="compositionally biased region" description="Basic and acidic residues" evidence="1">
    <location>
        <begin position="2322"/>
        <end position="2375"/>
    </location>
</feature>
<feature type="region of interest" description="Disordered" evidence="1">
    <location>
        <begin position="2322"/>
        <end position="2435"/>
    </location>
</feature>
<reference evidence="2 3" key="1">
    <citation type="journal article" date="2022" name="bioRxiv">
        <title>Genomics of Preaxostyla Flagellates Illuminates Evolutionary Transitions and the Path Towards Mitochondrial Loss.</title>
        <authorList>
            <person name="Novak L.V.F."/>
            <person name="Treitli S.C."/>
            <person name="Pyrih J."/>
            <person name="Halakuc P."/>
            <person name="Pipaliya S.V."/>
            <person name="Vacek V."/>
            <person name="Brzon O."/>
            <person name="Soukal P."/>
            <person name="Eme L."/>
            <person name="Dacks J.B."/>
            <person name="Karnkowska A."/>
            <person name="Elias M."/>
            <person name="Hampl V."/>
        </authorList>
    </citation>
    <scope>NUCLEOTIDE SEQUENCE [LARGE SCALE GENOMIC DNA]</scope>
    <source>
        <strain evidence="2">NAU3</strain>
        <tissue evidence="2">Gut</tissue>
    </source>
</reference>
<dbReference type="PANTHER" id="PTHR24216:SF65">
    <property type="entry name" value="PAXILLIN-LIKE PROTEIN 1"/>
    <property type="match status" value="1"/>
</dbReference>
<feature type="compositionally biased region" description="Polar residues" evidence="1">
    <location>
        <begin position="1079"/>
        <end position="1101"/>
    </location>
</feature>
<evidence type="ECO:0000313" key="3">
    <source>
        <dbReference type="Proteomes" id="UP001281761"/>
    </source>
</evidence>
<feature type="compositionally biased region" description="Low complexity" evidence="1">
    <location>
        <begin position="1068"/>
        <end position="1078"/>
    </location>
</feature>
<evidence type="ECO:0008006" key="4">
    <source>
        <dbReference type="Google" id="ProtNLM"/>
    </source>
</evidence>
<feature type="region of interest" description="Disordered" evidence="1">
    <location>
        <begin position="1631"/>
        <end position="1660"/>
    </location>
</feature>
<feature type="region of interest" description="Disordered" evidence="1">
    <location>
        <begin position="1022"/>
        <end position="1101"/>
    </location>
</feature>
<feature type="compositionally biased region" description="Pro residues" evidence="1">
    <location>
        <begin position="1919"/>
        <end position="1931"/>
    </location>
</feature>